<evidence type="ECO:0000256" key="4">
    <source>
        <dbReference type="SAM" id="MobiDB-lite"/>
    </source>
</evidence>
<dbReference type="Gene3D" id="3.50.50.60">
    <property type="entry name" value="FAD/NAD(P)-binding domain"/>
    <property type="match status" value="2"/>
</dbReference>
<dbReference type="HOGENOM" id="CLU_024886_0_0_1"/>
<dbReference type="SUPFAM" id="SSF51905">
    <property type="entry name" value="FAD/NAD(P)-binding domain"/>
    <property type="match status" value="2"/>
</dbReference>
<feature type="region of interest" description="Disordered" evidence="4">
    <location>
        <begin position="221"/>
        <end position="262"/>
    </location>
</feature>
<dbReference type="PRINTS" id="PR00419">
    <property type="entry name" value="ADXRDTASE"/>
</dbReference>
<keyword evidence="1" id="KW-0285">Flavoprotein</keyword>
<feature type="domain" description="FAD/NAD(P)-binding" evidence="6">
    <location>
        <begin position="74"/>
        <end position="318"/>
    </location>
</feature>
<feature type="transmembrane region" description="Helical" evidence="5">
    <location>
        <begin position="530"/>
        <end position="549"/>
    </location>
</feature>
<evidence type="ECO:0000256" key="3">
    <source>
        <dbReference type="ARBA" id="ARBA00023002"/>
    </source>
</evidence>
<keyword evidence="8" id="KW-1185">Reference proteome</keyword>
<dbReference type="OrthoDB" id="66881at2759"/>
<proteinExistence type="predicted"/>
<keyword evidence="5" id="KW-1133">Transmembrane helix</keyword>
<dbReference type="InterPro" id="IPR036188">
    <property type="entry name" value="FAD/NAD-bd_sf"/>
</dbReference>
<dbReference type="EMBL" id="KL197710">
    <property type="protein sequence ID" value="KDQ63491.1"/>
    <property type="molecule type" value="Genomic_DNA"/>
</dbReference>
<dbReference type="Proteomes" id="UP000027265">
    <property type="component" value="Unassembled WGS sequence"/>
</dbReference>
<evidence type="ECO:0000256" key="2">
    <source>
        <dbReference type="ARBA" id="ARBA00022827"/>
    </source>
</evidence>
<evidence type="ECO:0000259" key="6">
    <source>
        <dbReference type="Pfam" id="PF07992"/>
    </source>
</evidence>
<organism evidence="7 8">
    <name type="scientific">Jaapia argillacea MUCL 33604</name>
    <dbReference type="NCBI Taxonomy" id="933084"/>
    <lineage>
        <taxon>Eukaryota</taxon>
        <taxon>Fungi</taxon>
        <taxon>Dikarya</taxon>
        <taxon>Basidiomycota</taxon>
        <taxon>Agaricomycotina</taxon>
        <taxon>Agaricomycetes</taxon>
        <taxon>Agaricomycetidae</taxon>
        <taxon>Jaapiales</taxon>
        <taxon>Jaapiaceae</taxon>
        <taxon>Jaapia</taxon>
    </lineage>
</organism>
<evidence type="ECO:0000313" key="7">
    <source>
        <dbReference type="EMBL" id="KDQ63491.1"/>
    </source>
</evidence>
<dbReference type="STRING" id="933084.A0A067QLK1"/>
<protein>
    <recommendedName>
        <fullName evidence="6">FAD/NAD(P)-binding domain-containing protein</fullName>
    </recommendedName>
</protein>
<sequence>MSLVLAAYTHNTREFIHESRKLIRQKHYLALLSPFRIYAFLLRFFYITIQAFIIFFFKPPPPKDSGKLEKPLGRIAVIGAGLTGISSAAHAIAHGFEVVIYERTDRVGGIWAHVNKTSGLQLNSLIYRFFPGLLWTHAFPRRDEILGEIHRVWKEYKLDSRTRFETPVTSVKRAPAQSVDVDAEDLDPKKAGHARWIINDGSDGIFDAVIVTIGTCGDPARIGFPGMPGQEEEDSDSGSSSGTGGPSNGRDKKHAGDDSPDEYEGQVYGGVVLHSSELDDADLEGKNVVVVGSGASGVEAVETALGKGAKGTVMLARDDKWIIPRNIFFDTALAAQPFGREMPLSFLWEWFLRAWQYHGIEDLSPRGKGIFEGTPIVNDVFLDHVRAGKCDYVRGDTLRFTTKGVLVNVRDKDSKPGDRGEKMVFEGDVVVLATGFKRPQMDFLPGDLFPDGYDRPNLYLQNFCTEDWSVLLTNSAYINAIGTVGHFHIGIYTRVLLVLLMDKGARPLPKDMKLWVDNIRFIKSGARGGALSFFTYMELTIWVLLFHVFRPDRVKWLFFIMQGWGVYPRSSKKFI</sequence>
<name>A0A067QLK1_9AGAM</name>
<dbReference type="InterPro" id="IPR023753">
    <property type="entry name" value="FAD/NAD-binding_dom"/>
</dbReference>
<dbReference type="Pfam" id="PF07992">
    <property type="entry name" value="Pyr_redox_2"/>
    <property type="match status" value="1"/>
</dbReference>
<dbReference type="InParanoid" id="A0A067QLK1"/>
<keyword evidence="5" id="KW-0472">Membrane</keyword>
<accession>A0A067QLK1</accession>
<reference evidence="8" key="1">
    <citation type="journal article" date="2014" name="Proc. Natl. Acad. Sci. U.S.A.">
        <title>Extensive sampling of basidiomycete genomes demonstrates inadequacy of the white-rot/brown-rot paradigm for wood decay fungi.</title>
        <authorList>
            <person name="Riley R."/>
            <person name="Salamov A.A."/>
            <person name="Brown D.W."/>
            <person name="Nagy L.G."/>
            <person name="Floudas D."/>
            <person name="Held B.W."/>
            <person name="Levasseur A."/>
            <person name="Lombard V."/>
            <person name="Morin E."/>
            <person name="Otillar R."/>
            <person name="Lindquist E.A."/>
            <person name="Sun H."/>
            <person name="LaButti K.M."/>
            <person name="Schmutz J."/>
            <person name="Jabbour D."/>
            <person name="Luo H."/>
            <person name="Baker S.E."/>
            <person name="Pisabarro A.G."/>
            <person name="Walton J.D."/>
            <person name="Blanchette R.A."/>
            <person name="Henrissat B."/>
            <person name="Martin F."/>
            <person name="Cullen D."/>
            <person name="Hibbett D.S."/>
            <person name="Grigoriev I.V."/>
        </authorList>
    </citation>
    <scope>NUCLEOTIDE SEQUENCE [LARGE SCALE GENOMIC DNA]</scope>
    <source>
        <strain evidence="8">MUCL 33604</strain>
    </source>
</reference>
<evidence type="ECO:0000256" key="5">
    <source>
        <dbReference type="SAM" id="Phobius"/>
    </source>
</evidence>
<evidence type="ECO:0000313" key="8">
    <source>
        <dbReference type="Proteomes" id="UP000027265"/>
    </source>
</evidence>
<dbReference type="AlphaFoldDB" id="A0A067QLK1"/>
<gene>
    <name evidence="7" type="ORF">JAAARDRAFT_202926</name>
</gene>
<feature type="transmembrane region" description="Helical" evidence="5">
    <location>
        <begin position="37"/>
        <end position="57"/>
    </location>
</feature>
<dbReference type="GO" id="GO:0016491">
    <property type="term" value="F:oxidoreductase activity"/>
    <property type="evidence" value="ECO:0007669"/>
    <property type="project" value="UniProtKB-KW"/>
</dbReference>
<keyword evidence="3" id="KW-0560">Oxidoreductase</keyword>
<dbReference type="PANTHER" id="PTHR23023">
    <property type="entry name" value="DIMETHYLANILINE MONOOXYGENASE"/>
    <property type="match status" value="1"/>
</dbReference>
<keyword evidence="5" id="KW-0812">Transmembrane</keyword>
<keyword evidence="2" id="KW-0274">FAD</keyword>
<evidence type="ECO:0000256" key="1">
    <source>
        <dbReference type="ARBA" id="ARBA00022630"/>
    </source>
</evidence>
<dbReference type="InterPro" id="IPR050346">
    <property type="entry name" value="FMO-like"/>
</dbReference>